<gene>
    <name evidence="1" type="ORF">SAMN05216576_107163</name>
</gene>
<evidence type="ECO:0000313" key="2">
    <source>
        <dbReference type="Proteomes" id="UP000199467"/>
    </source>
</evidence>
<dbReference type="RefSeq" id="WP_069901386.1">
    <property type="nucleotide sequence ID" value="NZ_FMZQ01000007.1"/>
</dbReference>
<dbReference type="AlphaFoldDB" id="A0A1G6PZZ5"/>
<reference evidence="2" key="1">
    <citation type="submission" date="2016-10" db="EMBL/GenBank/DDBJ databases">
        <authorList>
            <person name="Varghese N."/>
            <person name="Submissions S."/>
        </authorList>
    </citation>
    <scope>NUCLEOTIDE SEQUENCE [LARGE SCALE GENOMIC DNA]</scope>
    <source>
        <strain evidence="2">DSM 26382</strain>
    </source>
</reference>
<organism evidence="1 2">
    <name type="scientific">Ectopseudomonas chengduensis</name>
    <dbReference type="NCBI Taxonomy" id="489632"/>
    <lineage>
        <taxon>Bacteria</taxon>
        <taxon>Pseudomonadati</taxon>
        <taxon>Pseudomonadota</taxon>
        <taxon>Gammaproteobacteria</taxon>
        <taxon>Pseudomonadales</taxon>
        <taxon>Pseudomonadaceae</taxon>
        <taxon>Ectopseudomonas</taxon>
    </lineage>
</organism>
<dbReference type="EMBL" id="FMZQ01000007">
    <property type="protein sequence ID" value="SDC85234.1"/>
    <property type="molecule type" value="Genomic_DNA"/>
</dbReference>
<name>A0A1G6PZZ5_9GAMM</name>
<sequence length="80" mass="8993">MVDENLKASELERFARNLENFAKTNPGEEMYYRFHGILEGQIVTLECCGVITSQGAVKLHQQMAEVVRSKRVATQQPGPV</sequence>
<protein>
    <submittedName>
        <fullName evidence="1">Uncharacterized protein</fullName>
    </submittedName>
</protein>
<proteinExistence type="predicted"/>
<keyword evidence="2" id="KW-1185">Reference proteome</keyword>
<accession>A0A1G6PZZ5</accession>
<evidence type="ECO:0000313" key="1">
    <source>
        <dbReference type="EMBL" id="SDC85234.1"/>
    </source>
</evidence>
<dbReference type="Proteomes" id="UP000199467">
    <property type="component" value="Unassembled WGS sequence"/>
</dbReference>